<dbReference type="Proteomes" id="UP000060487">
    <property type="component" value="Unassembled WGS sequence"/>
</dbReference>
<evidence type="ECO:0000256" key="11">
    <source>
        <dbReference type="PIRNR" id="PIRNR002869"/>
    </source>
</evidence>
<dbReference type="HAMAP" id="MF_02078">
    <property type="entry name" value="MurJ_MviN"/>
    <property type="match status" value="1"/>
</dbReference>
<dbReference type="PANTHER" id="PTHR47019">
    <property type="entry name" value="LIPID II FLIPPASE MURJ"/>
    <property type="match status" value="1"/>
</dbReference>
<evidence type="ECO:0000313" key="13">
    <source>
        <dbReference type="Proteomes" id="UP000060487"/>
    </source>
</evidence>
<evidence type="ECO:0000256" key="6">
    <source>
        <dbReference type="ARBA" id="ARBA00022989"/>
    </source>
</evidence>
<comment type="subcellular location">
    <subcellularLocation>
        <location evidence="1 10">Cell membrane</location>
        <topology evidence="1 10">Multi-pass membrane protein</topology>
    </subcellularLocation>
</comment>
<reference evidence="12 13" key="1">
    <citation type="submission" date="2015-11" db="EMBL/GenBank/DDBJ databases">
        <authorList>
            <person name="Lin W."/>
        </authorList>
    </citation>
    <scope>NUCLEOTIDE SEQUENCE [LARGE SCALE GENOMIC DNA]</scope>
    <source>
        <strain evidence="12 13">HCH-1</strain>
    </source>
</reference>
<gene>
    <name evidence="10 12" type="primary">murJ</name>
    <name evidence="12" type="ORF">ASN18_1111</name>
</gene>
<name>A0ABR5SGS5_9BACT</name>
<feature type="transmembrane region" description="Helical" evidence="10">
    <location>
        <begin position="469"/>
        <end position="490"/>
    </location>
</feature>
<evidence type="ECO:0000256" key="3">
    <source>
        <dbReference type="ARBA" id="ARBA00022692"/>
    </source>
</evidence>
<evidence type="ECO:0000256" key="8">
    <source>
        <dbReference type="ARBA" id="ARBA00060041"/>
    </source>
</evidence>
<keyword evidence="3 10" id="KW-0812">Transmembrane</keyword>
<evidence type="ECO:0000256" key="9">
    <source>
        <dbReference type="ARBA" id="ARBA00061532"/>
    </source>
</evidence>
<proteinExistence type="inferred from homology"/>
<accession>A0ABR5SGS5</accession>
<comment type="caution">
    <text evidence="12">The sequence shown here is derived from an EMBL/GenBank/DDBJ whole genome shotgun (WGS) entry which is preliminary data.</text>
</comment>
<dbReference type="PIRSF" id="PIRSF002869">
    <property type="entry name" value="MviN"/>
    <property type="match status" value="1"/>
</dbReference>
<evidence type="ECO:0000256" key="10">
    <source>
        <dbReference type="HAMAP-Rule" id="MF_02078"/>
    </source>
</evidence>
<keyword evidence="7 10" id="KW-0472">Membrane</keyword>
<evidence type="ECO:0000256" key="7">
    <source>
        <dbReference type="ARBA" id="ARBA00023136"/>
    </source>
</evidence>
<sequence length="511" mass="55899">MTAATSISRILGFARDMLVARFLGAGGLSDSFFVAFRVPNLLRELFAEGSMSSGVIPVLSQYNATKGQSAAAMLVRSAFTFIAVLSGLVCLVGIFFAPQIVNIIAPGFSANPAKFTQTVLLTRIMVPFLFFVSISAIVMGALNSRKIFFVPAMASTWFNIGIISTIAALYFVLADHSMVVAIGVTVGGFFQFASQVPTFYKNEFSLRPSFNFSHPGLKQIGLLVLPAAIGTSVSQLNIFISTILASYLPTGSITYLYYAMRLIQFPVGVFGVAMGMAVLPSLSEHAARGDFDSLTKDFTFSLKLLFSITIPSMIGLISLSQPIVNVLFQHGHFDYQAMRGTTTALLYYCTGIWAMVGVRVVASTFYSMQDTKTPVRAAVFTLIINISMSVILMEHLSFAGLALANALSASANFLALFYFLNKKLKHIAIRGIVWSFMKTLLSSVLMGVAGWYLVNLRQWDSSGHFLVKSLYLTLIITVCTVVYFAAAYVLKSEEVNYIVKTFKRKIIRRTQ</sequence>
<protein>
    <recommendedName>
        <fullName evidence="10">Probable lipid II flippase MurJ</fullName>
    </recommendedName>
</protein>
<keyword evidence="2 10" id="KW-1003">Cell membrane</keyword>
<dbReference type="EMBL" id="LNQR01000035">
    <property type="protein sequence ID" value="KWT90518.1"/>
    <property type="molecule type" value="Genomic_DNA"/>
</dbReference>
<dbReference type="NCBIfam" id="TIGR01695">
    <property type="entry name" value="murJ_mviN"/>
    <property type="match status" value="1"/>
</dbReference>
<dbReference type="InterPro" id="IPR051050">
    <property type="entry name" value="Lipid_II_flippase_MurJ/MviN"/>
</dbReference>
<dbReference type="PRINTS" id="PR01806">
    <property type="entry name" value="VIRFACTRMVIN"/>
</dbReference>
<dbReference type="Pfam" id="PF03023">
    <property type="entry name" value="MurJ"/>
    <property type="match status" value="1"/>
</dbReference>
<feature type="transmembrane region" description="Helical" evidence="10">
    <location>
        <begin position="374"/>
        <end position="392"/>
    </location>
</feature>
<evidence type="ECO:0000256" key="2">
    <source>
        <dbReference type="ARBA" id="ARBA00022475"/>
    </source>
</evidence>
<keyword evidence="10 11" id="KW-0813">Transport</keyword>
<feature type="transmembrane region" description="Helical" evidence="10">
    <location>
        <begin position="120"/>
        <end position="142"/>
    </location>
</feature>
<keyword evidence="10 11" id="KW-0961">Cell wall biogenesis/degradation</keyword>
<feature type="transmembrane region" description="Helical" evidence="10">
    <location>
        <begin position="78"/>
        <end position="100"/>
    </location>
</feature>
<dbReference type="InterPro" id="IPR004268">
    <property type="entry name" value="MurJ"/>
</dbReference>
<feature type="transmembrane region" description="Helical" evidence="10">
    <location>
        <begin position="179"/>
        <end position="200"/>
    </location>
</feature>
<evidence type="ECO:0000313" key="12">
    <source>
        <dbReference type="EMBL" id="KWT90518.1"/>
    </source>
</evidence>
<keyword evidence="4 10" id="KW-0133">Cell shape</keyword>
<comment type="pathway">
    <text evidence="10">Cell wall biogenesis; peptidoglycan biosynthesis.</text>
</comment>
<feature type="transmembrane region" description="Helical" evidence="10">
    <location>
        <begin position="300"/>
        <end position="324"/>
    </location>
</feature>
<evidence type="ECO:0000256" key="5">
    <source>
        <dbReference type="ARBA" id="ARBA00022984"/>
    </source>
</evidence>
<feature type="transmembrane region" description="Helical" evidence="10">
    <location>
        <begin position="255"/>
        <end position="279"/>
    </location>
</feature>
<feature type="transmembrane region" description="Helical" evidence="10">
    <location>
        <begin position="154"/>
        <end position="173"/>
    </location>
</feature>
<comment type="function">
    <text evidence="8 10 11">Involved in peptidoglycan biosynthesis. Transports lipid-linked peptidoglycan precursors from the inner to the outer leaflet of the cytoplasmic membrane.</text>
</comment>
<comment type="similarity">
    <text evidence="9 10 11">Belongs to the MurJ/MviN family.</text>
</comment>
<feature type="transmembrane region" description="Helical" evidence="10">
    <location>
        <begin position="432"/>
        <end position="454"/>
    </location>
</feature>
<feature type="transmembrane region" description="Helical" evidence="10">
    <location>
        <begin position="344"/>
        <end position="362"/>
    </location>
</feature>
<keyword evidence="13" id="KW-1185">Reference proteome</keyword>
<evidence type="ECO:0000256" key="1">
    <source>
        <dbReference type="ARBA" id="ARBA00004651"/>
    </source>
</evidence>
<keyword evidence="5 10" id="KW-0573">Peptidoglycan synthesis</keyword>
<evidence type="ECO:0000256" key="4">
    <source>
        <dbReference type="ARBA" id="ARBA00022960"/>
    </source>
</evidence>
<organism evidence="12 13">
    <name type="scientific">Candidatus Magnetominusculus xianensis</name>
    <dbReference type="NCBI Taxonomy" id="1748249"/>
    <lineage>
        <taxon>Bacteria</taxon>
        <taxon>Pseudomonadati</taxon>
        <taxon>Nitrospirota</taxon>
        <taxon>Nitrospiria</taxon>
        <taxon>Nitrospirales</taxon>
        <taxon>Nitrospiraceae</taxon>
        <taxon>Candidatus Magnetominusculus</taxon>
    </lineage>
</organism>
<feature type="transmembrane region" description="Helical" evidence="10">
    <location>
        <begin position="398"/>
        <end position="420"/>
    </location>
</feature>
<dbReference type="CDD" id="cd13123">
    <property type="entry name" value="MATE_MurJ_like"/>
    <property type="match status" value="1"/>
</dbReference>
<feature type="transmembrane region" description="Helical" evidence="10">
    <location>
        <begin position="220"/>
        <end position="249"/>
    </location>
</feature>
<dbReference type="PANTHER" id="PTHR47019:SF1">
    <property type="entry name" value="LIPID II FLIPPASE MURJ"/>
    <property type="match status" value="1"/>
</dbReference>
<keyword evidence="6 10" id="KW-1133">Transmembrane helix</keyword>